<keyword evidence="7 9" id="KW-0408">Iron</keyword>
<comment type="cofactor">
    <cofactor evidence="1 9">
        <name>heme</name>
        <dbReference type="ChEBI" id="CHEBI:30413"/>
    </cofactor>
</comment>
<evidence type="ECO:0000256" key="7">
    <source>
        <dbReference type="ARBA" id="ARBA00023004"/>
    </source>
</evidence>
<proteinExistence type="inferred from homology"/>
<dbReference type="GO" id="GO:0020037">
    <property type="term" value="F:heme binding"/>
    <property type="evidence" value="ECO:0007669"/>
    <property type="project" value="InterPro"/>
</dbReference>
<dbReference type="SUPFAM" id="SSF48264">
    <property type="entry name" value="Cytochrome P450"/>
    <property type="match status" value="1"/>
</dbReference>
<keyword evidence="5 9" id="KW-0479">Metal-binding</keyword>
<dbReference type="Gene3D" id="1.10.630.10">
    <property type="entry name" value="Cytochrome P450"/>
    <property type="match status" value="1"/>
</dbReference>
<dbReference type="CDD" id="cd11065">
    <property type="entry name" value="CYP64-like"/>
    <property type="match status" value="1"/>
</dbReference>
<dbReference type="InterPro" id="IPR036396">
    <property type="entry name" value="Cyt_P450_sf"/>
</dbReference>
<keyword evidence="4 9" id="KW-0349">Heme</keyword>
<dbReference type="InterPro" id="IPR017972">
    <property type="entry name" value="Cyt_P450_CS"/>
</dbReference>
<feature type="binding site" description="axial binding residue" evidence="9">
    <location>
        <position position="447"/>
    </location>
    <ligand>
        <name>heme</name>
        <dbReference type="ChEBI" id="CHEBI:30413"/>
    </ligand>
    <ligandPart>
        <name>Fe</name>
        <dbReference type="ChEBI" id="CHEBI:18248"/>
    </ligandPart>
</feature>
<dbReference type="GO" id="GO:0016705">
    <property type="term" value="F:oxidoreductase activity, acting on paired donors, with incorporation or reduction of molecular oxygen"/>
    <property type="evidence" value="ECO:0007669"/>
    <property type="project" value="InterPro"/>
</dbReference>
<evidence type="ECO:0008006" key="13">
    <source>
        <dbReference type="Google" id="ProtNLM"/>
    </source>
</evidence>
<dbReference type="PANTHER" id="PTHR46300">
    <property type="entry name" value="P450, PUTATIVE (EUROFUNG)-RELATED-RELATED"/>
    <property type="match status" value="1"/>
</dbReference>
<evidence type="ECO:0000256" key="10">
    <source>
        <dbReference type="RuleBase" id="RU000461"/>
    </source>
</evidence>
<dbReference type="PRINTS" id="PR00385">
    <property type="entry name" value="P450"/>
</dbReference>
<evidence type="ECO:0000256" key="6">
    <source>
        <dbReference type="ARBA" id="ARBA00023002"/>
    </source>
</evidence>
<gene>
    <name evidence="11" type="ORF">RDB_LOCUS87153</name>
</gene>
<keyword evidence="8 10" id="KW-0503">Monooxygenase</keyword>
<evidence type="ECO:0000256" key="2">
    <source>
        <dbReference type="ARBA" id="ARBA00005179"/>
    </source>
</evidence>
<dbReference type="PROSITE" id="PS00086">
    <property type="entry name" value="CYTOCHROME_P450"/>
    <property type="match status" value="1"/>
</dbReference>
<dbReference type="PANTHER" id="PTHR46300:SF7">
    <property type="entry name" value="P450, PUTATIVE (EUROFUNG)-RELATED"/>
    <property type="match status" value="1"/>
</dbReference>
<dbReference type="Pfam" id="PF00067">
    <property type="entry name" value="p450"/>
    <property type="match status" value="1"/>
</dbReference>
<comment type="caution">
    <text evidence="11">The sequence shown here is derived from an EMBL/GenBank/DDBJ whole genome shotgun (WGS) entry which is preliminary data.</text>
</comment>
<evidence type="ECO:0000256" key="4">
    <source>
        <dbReference type="ARBA" id="ARBA00022617"/>
    </source>
</evidence>
<evidence type="ECO:0000256" key="1">
    <source>
        <dbReference type="ARBA" id="ARBA00001971"/>
    </source>
</evidence>
<dbReference type="AlphaFoldDB" id="A0A8H3GUP9"/>
<evidence type="ECO:0000256" key="5">
    <source>
        <dbReference type="ARBA" id="ARBA00022723"/>
    </source>
</evidence>
<dbReference type="PRINTS" id="PR00463">
    <property type="entry name" value="EP450I"/>
</dbReference>
<dbReference type="GO" id="GO:0004497">
    <property type="term" value="F:monooxygenase activity"/>
    <property type="evidence" value="ECO:0007669"/>
    <property type="project" value="UniProtKB-KW"/>
</dbReference>
<dbReference type="Proteomes" id="UP000663861">
    <property type="component" value="Unassembled WGS sequence"/>
</dbReference>
<keyword evidence="6 10" id="KW-0560">Oxidoreductase</keyword>
<evidence type="ECO:0000256" key="3">
    <source>
        <dbReference type="ARBA" id="ARBA00010617"/>
    </source>
</evidence>
<dbReference type="InterPro" id="IPR002401">
    <property type="entry name" value="Cyt_P450_E_grp-I"/>
</dbReference>
<evidence type="ECO:0000256" key="9">
    <source>
        <dbReference type="PIRSR" id="PIRSR602401-1"/>
    </source>
</evidence>
<comment type="similarity">
    <text evidence="3 10">Belongs to the cytochrome P450 family.</text>
</comment>
<comment type="pathway">
    <text evidence="2">Secondary metabolite biosynthesis.</text>
</comment>
<dbReference type="InterPro" id="IPR001128">
    <property type="entry name" value="Cyt_P450"/>
</dbReference>
<evidence type="ECO:0000313" key="11">
    <source>
        <dbReference type="EMBL" id="CAE6473944.1"/>
    </source>
</evidence>
<sequence>MPPYLYSWEALLLCLGLVLILWRRLAYSSKLPLPPGPPPHFLLGNLRDFPKDREWLSYTKIGQDYQSDIISLSALGKTVVVLNSHRAVTDLLDKRANYADRPQIPMIDLMGLSDIITFSQYGSRWRALRKGIHLDMQESIIPKYWSSQESEAQRLVARLFVHEDKTLLRDVQHWAAAFLLSGTFGYQLPADTSNDPLLPYMEELLDMVASGTQSSQFLVNLLPALKYWPEWMPGGSFQSMARRARELRKLAGDDPFDRVKTEMANGVARSSYVSRMLSEIERDNKTPGGNAGSENPINYEEIIRANAVTMFGAGFDTTVTTLLSFLVAMQMYPEVQSQAREEVLSIIDPMNGQPVPADIVNLPYLQNVLREVMRWLPALPLGIPHATKEEDEYRGYHIPARSVILPNMWALSREEGIYPDPESFNPNRFNDASLPHEAPFGFGRRRCPGMYLANSNLLIVFAYILANFEITKATNEDGDIIEPSVTMRKDLNSRPDLLRCGFVPRNQAALQELTNKQLK</sequence>
<evidence type="ECO:0000256" key="8">
    <source>
        <dbReference type="ARBA" id="ARBA00023033"/>
    </source>
</evidence>
<dbReference type="GO" id="GO:0005506">
    <property type="term" value="F:iron ion binding"/>
    <property type="evidence" value="ECO:0007669"/>
    <property type="project" value="InterPro"/>
</dbReference>
<organism evidence="11 12">
    <name type="scientific">Rhizoctonia solani</name>
    <dbReference type="NCBI Taxonomy" id="456999"/>
    <lineage>
        <taxon>Eukaryota</taxon>
        <taxon>Fungi</taxon>
        <taxon>Dikarya</taxon>
        <taxon>Basidiomycota</taxon>
        <taxon>Agaricomycotina</taxon>
        <taxon>Agaricomycetes</taxon>
        <taxon>Cantharellales</taxon>
        <taxon>Ceratobasidiaceae</taxon>
        <taxon>Rhizoctonia</taxon>
    </lineage>
</organism>
<dbReference type="EMBL" id="CAJMWY010001720">
    <property type="protein sequence ID" value="CAE6473944.1"/>
    <property type="molecule type" value="Genomic_DNA"/>
</dbReference>
<reference evidence="11" key="1">
    <citation type="submission" date="2021-01" db="EMBL/GenBank/DDBJ databases">
        <authorList>
            <person name="Kaushik A."/>
        </authorList>
    </citation>
    <scope>NUCLEOTIDE SEQUENCE</scope>
    <source>
        <strain evidence="11">AG4-RS23</strain>
    </source>
</reference>
<accession>A0A8H3GUP9</accession>
<dbReference type="InterPro" id="IPR050364">
    <property type="entry name" value="Cytochrome_P450_fung"/>
</dbReference>
<protein>
    <recommendedName>
        <fullName evidence="13">O-methylsterigmatocystin oxidoreductase</fullName>
    </recommendedName>
</protein>
<name>A0A8H3GUP9_9AGAM</name>
<evidence type="ECO:0000313" key="12">
    <source>
        <dbReference type="Proteomes" id="UP000663861"/>
    </source>
</evidence>